<comment type="caution">
    <text evidence="1">The sequence shown here is derived from an EMBL/GenBank/DDBJ whole genome shotgun (WGS) entry which is preliminary data.</text>
</comment>
<reference evidence="1 2" key="1">
    <citation type="journal article" date="2011" name="PLoS Pathog.">
        <title>Endophytic Life Strategies Decoded by Genome and Transcriptome Analyses of the Mutualistic Root Symbiont Piriformospora indica.</title>
        <authorList>
            <person name="Zuccaro A."/>
            <person name="Lahrmann U."/>
            <person name="Guldener U."/>
            <person name="Langen G."/>
            <person name="Pfiffi S."/>
            <person name="Biedenkopf D."/>
            <person name="Wong P."/>
            <person name="Samans B."/>
            <person name="Grimm C."/>
            <person name="Basiewicz M."/>
            <person name="Murat C."/>
            <person name="Martin F."/>
            <person name="Kogel K.H."/>
        </authorList>
    </citation>
    <scope>NUCLEOTIDE SEQUENCE [LARGE SCALE GENOMIC DNA]</scope>
    <source>
        <strain evidence="1 2">DSM 11827</strain>
    </source>
</reference>
<protein>
    <recommendedName>
        <fullName evidence="3">F-box domain-containing protein</fullName>
    </recommendedName>
</protein>
<proteinExistence type="predicted"/>
<dbReference type="OrthoDB" id="2977329at2759"/>
<dbReference type="Proteomes" id="UP000007148">
    <property type="component" value="Unassembled WGS sequence"/>
</dbReference>
<dbReference type="EMBL" id="CAFZ01000433">
    <property type="protein sequence ID" value="CCA75338.1"/>
    <property type="molecule type" value="Genomic_DNA"/>
</dbReference>
<evidence type="ECO:0000313" key="1">
    <source>
        <dbReference type="EMBL" id="CCA75338.1"/>
    </source>
</evidence>
<name>G4TVJ5_SERID</name>
<dbReference type="HOGENOM" id="CLU_580199_0_0_1"/>
<gene>
    <name evidence="1" type="ORF">PIIN_11887</name>
</gene>
<dbReference type="AlphaFoldDB" id="G4TVJ5"/>
<sequence length="471" mass="52847">MSQTIPGRGLPMEIVEGIIDNAPDGPTFLACSLVCREWLYRCRFYLFQRFSFAAGDANDVLPHLADVDYDKKTRRWRKRNARRGSGDTVKPGLLPAGRFIQSLVITETSPAHLMTSREQWETIRLLIAAMPNVREVQLVGVTEWALERYLDGVLGRWPVHVFSRPVGDEGILDGEESSSDTDDLTEQVQTPRVPLEGLTLRHVRTGDWSSVSQRIAACSDTLRSLRINSLRFSETKAKVEQAQDNLQVLENLPASLKRSTQIVKEDEAIKFGCLERLAIEGEIPGHVFGEQLLKEILETPSASLQKLTVVELAPGLLPKAKQLFTAAKSTIKTLIIHCDSFTGVPFNDTSRTYSFEMDLSPLIRLTELHVVGIRAHSGYGASAVGILYALIKGLSKFPYSTIRKLHILFTSTLSYSPYGEDQWRLFDEVLAMPHIAARLEDVELVGAMSFAGKMHRYMPKTRERRLLRLLA</sequence>
<evidence type="ECO:0008006" key="3">
    <source>
        <dbReference type="Google" id="ProtNLM"/>
    </source>
</evidence>
<keyword evidence="2" id="KW-1185">Reference proteome</keyword>
<evidence type="ECO:0000313" key="2">
    <source>
        <dbReference type="Proteomes" id="UP000007148"/>
    </source>
</evidence>
<accession>G4TVJ5</accession>
<organism evidence="1 2">
    <name type="scientific">Serendipita indica (strain DSM 11827)</name>
    <name type="common">Root endophyte fungus</name>
    <name type="synonym">Piriformospora indica</name>
    <dbReference type="NCBI Taxonomy" id="1109443"/>
    <lineage>
        <taxon>Eukaryota</taxon>
        <taxon>Fungi</taxon>
        <taxon>Dikarya</taxon>
        <taxon>Basidiomycota</taxon>
        <taxon>Agaricomycotina</taxon>
        <taxon>Agaricomycetes</taxon>
        <taxon>Sebacinales</taxon>
        <taxon>Serendipitaceae</taxon>
        <taxon>Serendipita</taxon>
    </lineage>
</organism>
<dbReference type="InParanoid" id="G4TVJ5"/>